<evidence type="ECO:0000256" key="2">
    <source>
        <dbReference type="HAMAP-Rule" id="MF_00634"/>
    </source>
</evidence>
<dbReference type="InterPro" id="IPR003746">
    <property type="entry name" value="DUF167"/>
</dbReference>
<dbReference type="InterPro" id="IPR036591">
    <property type="entry name" value="YggU-like_sf"/>
</dbReference>
<dbReference type="AlphaFoldDB" id="A0A497JIA1"/>
<dbReference type="Proteomes" id="UP000277633">
    <property type="component" value="Unassembled WGS sequence"/>
</dbReference>
<dbReference type="EMBL" id="QMWO01000089">
    <property type="protein sequence ID" value="RLG69241.1"/>
    <property type="molecule type" value="Genomic_DNA"/>
</dbReference>
<comment type="similarity">
    <text evidence="1 2">Belongs to the UPF0235 family.</text>
</comment>
<comment type="caution">
    <text evidence="3">The sequence shown here is derived from an EMBL/GenBank/DDBJ whole genome shotgun (WGS) entry which is preliminary data.</text>
</comment>
<organism evidence="3 4">
    <name type="scientific">Candidatus Iainarchaeum sp</name>
    <dbReference type="NCBI Taxonomy" id="3101447"/>
    <lineage>
        <taxon>Archaea</taxon>
        <taxon>Candidatus Iainarchaeota</taxon>
        <taxon>Candidatus Iainarchaeia</taxon>
        <taxon>Candidatus Iainarchaeales</taxon>
        <taxon>Candidatus Iainarchaeaceae</taxon>
        <taxon>Candidatus Iainarchaeum</taxon>
    </lineage>
</organism>
<dbReference type="Pfam" id="PF02594">
    <property type="entry name" value="DUF167"/>
    <property type="match status" value="1"/>
</dbReference>
<reference evidence="3 4" key="1">
    <citation type="submission" date="2018-06" db="EMBL/GenBank/DDBJ databases">
        <title>Extensive metabolic versatility and redundancy in microbially diverse, dynamic hydrothermal sediments.</title>
        <authorList>
            <person name="Dombrowski N."/>
            <person name="Teske A."/>
            <person name="Baker B.J."/>
        </authorList>
    </citation>
    <scope>NUCLEOTIDE SEQUENCE [LARGE SCALE GENOMIC DNA]</scope>
    <source>
        <strain evidence="3">B9_G13</strain>
    </source>
</reference>
<evidence type="ECO:0000256" key="1">
    <source>
        <dbReference type="ARBA" id="ARBA00010364"/>
    </source>
</evidence>
<dbReference type="HAMAP" id="MF_00634">
    <property type="entry name" value="UPF0235"/>
    <property type="match status" value="1"/>
</dbReference>
<evidence type="ECO:0000313" key="4">
    <source>
        <dbReference type="Proteomes" id="UP000277633"/>
    </source>
</evidence>
<dbReference type="NCBIfam" id="TIGR00251">
    <property type="entry name" value="DUF167 family protein"/>
    <property type="match status" value="1"/>
</dbReference>
<proteinExistence type="inferred from homology"/>
<dbReference type="SUPFAM" id="SSF69786">
    <property type="entry name" value="YggU-like"/>
    <property type="match status" value="1"/>
</dbReference>
<name>A0A497JIA1_9ARCH</name>
<gene>
    <name evidence="3" type="ORF">DRO07_02565</name>
</gene>
<sequence>MSCRIKICVTTNSKKFAIRGFDEWRNAWLVSVKEKAEKGKANKELISELSRLFGKEVRIISGKHSREKVIEIFDLGENEVVRILNKNAKC</sequence>
<accession>A0A497JIA1</accession>
<protein>
    <recommendedName>
        <fullName evidence="2">UPF0235 protein DRO07_02565</fullName>
    </recommendedName>
</protein>
<evidence type="ECO:0000313" key="3">
    <source>
        <dbReference type="EMBL" id="RLG69241.1"/>
    </source>
</evidence>
<dbReference type="Gene3D" id="3.30.1200.10">
    <property type="entry name" value="YggU-like"/>
    <property type="match status" value="1"/>
</dbReference>
<dbReference type="SMART" id="SM01152">
    <property type="entry name" value="DUF167"/>
    <property type="match status" value="1"/>
</dbReference>